<evidence type="ECO:0000313" key="5">
    <source>
        <dbReference type="EMBL" id="HIV13671.1"/>
    </source>
</evidence>
<evidence type="ECO:0000259" key="4">
    <source>
        <dbReference type="Pfam" id="PF01814"/>
    </source>
</evidence>
<keyword evidence="3" id="KW-0408">Iron</keyword>
<dbReference type="NCBIfam" id="TIGR02481">
    <property type="entry name" value="hemeryth_dom"/>
    <property type="match status" value="1"/>
</dbReference>
<dbReference type="Pfam" id="PF01814">
    <property type="entry name" value="Hemerythrin"/>
    <property type="match status" value="1"/>
</dbReference>
<accession>A0A9D1NWK5</accession>
<dbReference type="Proteomes" id="UP000886723">
    <property type="component" value="Unassembled WGS sequence"/>
</dbReference>
<dbReference type="InterPro" id="IPR012312">
    <property type="entry name" value="Hemerythrin-like"/>
</dbReference>
<name>A0A9D1NWK5_9FIRM</name>
<feature type="domain" description="Hemerythrin-like" evidence="4">
    <location>
        <begin position="12"/>
        <end position="128"/>
    </location>
</feature>
<dbReference type="CDD" id="cd12107">
    <property type="entry name" value="Hemerythrin"/>
    <property type="match status" value="1"/>
</dbReference>
<evidence type="ECO:0000256" key="3">
    <source>
        <dbReference type="ARBA" id="ARBA00023004"/>
    </source>
</evidence>
<sequence>MRIVFDDSLYTGNELIDNEHKELIERANKLMDSCEKGTEKMTAVKTLDFLMDYTEVHFADEEKLQQEAGYDKYQQHKEQHDMFKKSVDELRQMLEEEEGPTDAFVAAVNKNVGQWLVNHIQGWDKAVAEFVRSK</sequence>
<dbReference type="InterPro" id="IPR012827">
    <property type="entry name" value="Hemerythrin_metal-bd"/>
</dbReference>
<reference evidence="5" key="1">
    <citation type="submission" date="2020-10" db="EMBL/GenBank/DDBJ databases">
        <authorList>
            <person name="Gilroy R."/>
        </authorList>
    </citation>
    <scope>NUCLEOTIDE SEQUENCE</scope>
    <source>
        <strain evidence="5">ChiBcec2-4451</strain>
    </source>
</reference>
<dbReference type="Gene3D" id="1.20.120.50">
    <property type="entry name" value="Hemerythrin-like"/>
    <property type="match status" value="1"/>
</dbReference>
<comment type="caution">
    <text evidence="5">The sequence shown here is derived from an EMBL/GenBank/DDBJ whole genome shotgun (WGS) entry which is preliminary data.</text>
</comment>
<comment type="similarity">
    <text evidence="1">Belongs to the hemerythrin family.</text>
</comment>
<dbReference type="SUPFAM" id="SSF47188">
    <property type="entry name" value="Hemerythrin-like"/>
    <property type="match status" value="1"/>
</dbReference>
<dbReference type="InterPro" id="IPR050669">
    <property type="entry name" value="Hemerythrin"/>
</dbReference>
<dbReference type="AlphaFoldDB" id="A0A9D1NWK5"/>
<dbReference type="PANTHER" id="PTHR37164">
    <property type="entry name" value="BACTERIOHEMERYTHRIN"/>
    <property type="match status" value="1"/>
</dbReference>
<dbReference type="InterPro" id="IPR035938">
    <property type="entry name" value="Hemerythrin-like_sf"/>
</dbReference>
<dbReference type="PANTHER" id="PTHR37164:SF1">
    <property type="entry name" value="BACTERIOHEMERYTHRIN"/>
    <property type="match status" value="1"/>
</dbReference>
<organism evidence="5 6">
    <name type="scientific">Candidatus Pullilachnospira stercoravium</name>
    <dbReference type="NCBI Taxonomy" id="2840913"/>
    <lineage>
        <taxon>Bacteria</taxon>
        <taxon>Bacillati</taxon>
        <taxon>Bacillota</taxon>
        <taxon>Clostridia</taxon>
        <taxon>Lachnospirales</taxon>
        <taxon>Lachnospiraceae</taxon>
        <taxon>Lachnospiraceae incertae sedis</taxon>
        <taxon>Candidatus Pullilachnospira</taxon>
    </lineage>
</organism>
<reference evidence="5" key="2">
    <citation type="journal article" date="2021" name="PeerJ">
        <title>Extensive microbial diversity within the chicken gut microbiome revealed by metagenomics and culture.</title>
        <authorList>
            <person name="Gilroy R."/>
            <person name="Ravi A."/>
            <person name="Getino M."/>
            <person name="Pursley I."/>
            <person name="Horton D.L."/>
            <person name="Alikhan N.F."/>
            <person name="Baker D."/>
            <person name="Gharbi K."/>
            <person name="Hall N."/>
            <person name="Watson M."/>
            <person name="Adriaenssens E.M."/>
            <person name="Foster-Nyarko E."/>
            <person name="Jarju S."/>
            <person name="Secka A."/>
            <person name="Antonio M."/>
            <person name="Oren A."/>
            <person name="Chaudhuri R.R."/>
            <person name="La Ragione R."/>
            <person name="Hildebrand F."/>
            <person name="Pallen M.J."/>
        </authorList>
    </citation>
    <scope>NUCLEOTIDE SEQUENCE</scope>
    <source>
        <strain evidence="5">ChiBcec2-4451</strain>
    </source>
</reference>
<evidence type="ECO:0000313" key="6">
    <source>
        <dbReference type="Proteomes" id="UP000886723"/>
    </source>
</evidence>
<proteinExistence type="inferred from homology"/>
<protein>
    <submittedName>
        <fullName evidence="5">Hemerythrin family protein</fullName>
    </submittedName>
</protein>
<evidence type="ECO:0000256" key="1">
    <source>
        <dbReference type="ARBA" id="ARBA00010587"/>
    </source>
</evidence>
<dbReference type="NCBIfam" id="NF033749">
    <property type="entry name" value="bact_hemeryth"/>
    <property type="match status" value="1"/>
</dbReference>
<keyword evidence="2" id="KW-0479">Metal-binding</keyword>
<evidence type="ECO:0000256" key="2">
    <source>
        <dbReference type="ARBA" id="ARBA00022723"/>
    </source>
</evidence>
<dbReference type="GO" id="GO:0046872">
    <property type="term" value="F:metal ion binding"/>
    <property type="evidence" value="ECO:0007669"/>
    <property type="project" value="UniProtKB-KW"/>
</dbReference>
<dbReference type="EMBL" id="DVON01000236">
    <property type="protein sequence ID" value="HIV13671.1"/>
    <property type="molecule type" value="Genomic_DNA"/>
</dbReference>
<gene>
    <name evidence="5" type="ORF">IAA63_11100</name>
</gene>